<reference evidence="3" key="1">
    <citation type="submission" date="2019-12" db="UniProtKB">
        <authorList>
            <consortium name="WormBaseParasite"/>
        </authorList>
    </citation>
    <scope>IDENTIFICATION</scope>
</reference>
<evidence type="ECO:0000256" key="1">
    <source>
        <dbReference type="SAM" id="MobiDB-lite"/>
    </source>
</evidence>
<proteinExistence type="predicted"/>
<feature type="region of interest" description="Disordered" evidence="1">
    <location>
        <begin position="328"/>
        <end position="374"/>
    </location>
</feature>
<dbReference type="WBParaSite" id="TMUE_1000003540.1">
    <property type="protein sequence ID" value="TMUE_1000003540.1"/>
    <property type="gene ID" value="WBGene00302483"/>
</dbReference>
<name>A0A5S6Q8X5_TRIMR</name>
<dbReference type="AlphaFoldDB" id="A0A5S6Q8X5"/>
<dbReference type="STRING" id="70415.A0A5S6Q8X5"/>
<evidence type="ECO:0000313" key="2">
    <source>
        <dbReference type="Proteomes" id="UP000046395"/>
    </source>
</evidence>
<dbReference type="Proteomes" id="UP000046395">
    <property type="component" value="Unassembled WGS sequence"/>
</dbReference>
<feature type="region of interest" description="Disordered" evidence="1">
    <location>
        <begin position="1"/>
        <end position="24"/>
    </location>
</feature>
<keyword evidence="2" id="KW-1185">Reference proteome</keyword>
<dbReference type="Gene3D" id="4.10.365.10">
    <property type="entry name" value="p27"/>
    <property type="match status" value="1"/>
</dbReference>
<protein>
    <submittedName>
        <fullName evidence="3">Uncharacterized protein</fullName>
    </submittedName>
</protein>
<accession>A0A5S6Q8X5</accession>
<dbReference type="InterPro" id="IPR044898">
    <property type="entry name" value="CDI_dom_sf"/>
</dbReference>
<feature type="compositionally biased region" description="Basic residues" evidence="1">
    <location>
        <begin position="13"/>
        <end position="22"/>
    </location>
</feature>
<sequence length="433" mass="47543">MALLSTPDPQRSNRPRSKRRRPSAACHAFRHLPTFAAGETPEGHLSPTGGEWCALTVCLAKASRLVVERPGSVPVVKTLCKFVAKRLVGQTARAGEEWAPAERSAARRPRGRKPLLTVDASCEPISIVRPFFTCNHCGVHRSASGHLASQLGGQWRLTNQRPFSRPDDPAASNGACWPVASAVSPALRDFVASPHLPVTSPLERRFPRGCCPPTDFPTTTPLYAFQHIMALLPLQEGSKLVAFSRRHLHVQERGLPVRRRLFAEADPDKGESNVGPSTDVWLTQQLDDMRSQLRQASIKWGYDFEADRPQPAADSEYVWTAVPADEVPLPYRSRPPPKKAPPKVQAEEEEELRGSSGTHAAAGDISCSEPKRPRQTSLNEFFAVSKKSPNEPSRGAYTNYSSFNCRQKAAIALVNTSLVTISPECPDNVQPFS</sequence>
<evidence type="ECO:0000313" key="3">
    <source>
        <dbReference type="WBParaSite" id="TMUE_1000003540.1"/>
    </source>
</evidence>
<organism evidence="2 3">
    <name type="scientific">Trichuris muris</name>
    <name type="common">Mouse whipworm</name>
    <dbReference type="NCBI Taxonomy" id="70415"/>
    <lineage>
        <taxon>Eukaryota</taxon>
        <taxon>Metazoa</taxon>
        <taxon>Ecdysozoa</taxon>
        <taxon>Nematoda</taxon>
        <taxon>Enoplea</taxon>
        <taxon>Dorylaimia</taxon>
        <taxon>Trichinellida</taxon>
        <taxon>Trichuridae</taxon>
        <taxon>Trichuris</taxon>
    </lineage>
</organism>